<dbReference type="SUPFAM" id="SSF53474">
    <property type="entry name" value="alpha/beta-Hydrolases"/>
    <property type="match status" value="1"/>
</dbReference>
<dbReference type="AlphaFoldDB" id="A0A369UUB4"/>
<sequence length="644" mass="70249">MASPESIPVKALFAPPSRSSTSISPDGSKIAYLAPWQNRMNLWIEDVDPPGRPRRVTAEDRGLLSYHWTGDSRWLLYTRDQGGDENRHVYRVDVENPDSAAVNLTPFPGARITDLVLPAAHPDKAVFCANIRDLAQFDLIEVDIASGELRTLATNTEGTATGFIYSSAGDPFATELTAEGDVRLSRWNEATRTSHPVALFDGADYPVGVYPMQATADGAAVLVGSSRGSDRLRLVLLDPATGEEREIDSHPTYDLDTRANAFPRLPSPLILSRGTGELIGVRYLGDRQVIRPLDPHFAEVLPHLQVLSDGDPADISSDIEGRRWVVSFVHDRDPGATYLYDHATGDSRLLFRPWEHLDPRQLAPMKPVSIASRDGLRLPSYLTLPIGTRPRRLPLVLLVHGGPWTRDSWGFNPAVQLFANRGYAVLQVNFRGSTGFGKKFTQAGVGELAAKMHDDLIDGVNWAVARGYADPDRVAIMGASYGGYAALVGITFTPDVFAAAVDIVGISDLANFMRSQPAFARPALASNWYRFVGDPAIPEQEADMLARSPISKVDDVRTPLLVAQGANDSRVVRGESDSMVEALRRRGGAVEYMLMADEGHAIENSENLIALSEAVERFFDEHLRGGGLDGTPRSTDPSHAGVTR</sequence>
<dbReference type="Proteomes" id="UP000253742">
    <property type="component" value="Unassembled WGS sequence"/>
</dbReference>
<feature type="region of interest" description="Disordered" evidence="2">
    <location>
        <begin position="623"/>
        <end position="644"/>
    </location>
</feature>
<proteinExistence type="predicted"/>
<dbReference type="PANTHER" id="PTHR42776">
    <property type="entry name" value="SERINE PEPTIDASE S9 FAMILY MEMBER"/>
    <property type="match status" value="1"/>
</dbReference>
<comment type="caution">
    <text evidence="4">The sequence shown here is derived from an EMBL/GenBank/DDBJ whole genome shotgun (WGS) entry which is preliminary data.</text>
</comment>
<feature type="domain" description="Peptidase S9 prolyl oligopeptidase catalytic" evidence="3">
    <location>
        <begin position="409"/>
        <end position="624"/>
    </location>
</feature>
<gene>
    <name evidence="4" type="ORF">DVZ84_35690</name>
</gene>
<accession>A0A369UUB4</accession>
<evidence type="ECO:0000259" key="3">
    <source>
        <dbReference type="Pfam" id="PF00326"/>
    </source>
</evidence>
<dbReference type="GO" id="GO:0006508">
    <property type="term" value="P:proteolysis"/>
    <property type="evidence" value="ECO:0007669"/>
    <property type="project" value="InterPro"/>
</dbReference>
<dbReference type="InterPro" id="IPR029058">
    <property type="entry name" value="AB_hydrolase_fold"/>
</dbReference>
<dbReference type="Gene3D" id="2.120.10.30">
    <property type="entry name" value="TolB, C-terminal domain"/>
    <property type="match status" value="1"/>
</dbReference>
<keyword evidence="1" id="KW-0378">Hydrolase</keyword>
<dbReference type="RefSeq" id="WP_114533429.1">
    <property type="nucleotide sequence ID" value="NZ_QQBH01000043.1"/>
</dbReference>
<dbReference type="Gene3D" id="3.40.50.1820">
    <property type="entry name" value="alpha/beta hydrolase"/>
    <property type="match status" value="1"/>
</dbReference>
<dbReference type="Pfam" id="PF00326">
    <property type="entry name" value="Peptidase_S9"/>
    <property type="match status" value="1"/>
</dbReference>
<evidence type="ECO:0000256" key="2">
    <source>
        <dbReference type="SAM" id="MobiDB-lite"/>
    </source>
</evidence>
<protein>
    <submittedName>
        <fullName evidence="4">S9 family peptidase</fullName>
    </submittedName>
</protein>
<dbReference type="InterPro" id="IPR001375">
    <property type="entry name" value="Peptidase_S9_cat"/>
</dbReference>
<name>A0A369UUB4_9ACTN</name>
<dbReference type="InterPro" id="IPR011042">
    <property type="entry name" value="6-blade_b-propeller_TolB-like"/>
</dbReference>
<dbReference type="EMBL" id="QQBH01000043">
    <property type="protein sequence ID" value="RDD84352.1"/>
    <property type="molecule type" value="Genomic_DNA"/>
</dbReference>
<evidence type="ECO:0000313" key="5">
    <source>
        <dbReference type="Proteomes" id="UP000253742"/>
    </source>
</evidence>
<dbReference type="OrthoDB" id="128799at2"/>
<organism evidence="4 5">
    <name type="scientific">Streptomyces parvulus</name>
    <dbReference type="NCBI Taxonomy" id="146923"/>
    <lineage>
        <taxon>Bacteria</taxon>
        <taxon>Bacillati</taxon>
        <taxon>Actinomycetota</taxon>
        <taxon>Actinomycetes</taxon>
        <taxon>Kitasatosporales</taxon>
        <taxon>Streptomycetaceae</taxon>
        <taxon>Streptomyces</taxon>
    </lineage>
</organism>
<reference evidence="4 5" key="1">
    <citation type="submission" date="2018-07" db="EMBL/GenBank/DDBJ databases">
        <title>Genome guided investigation of antibiotics producing actinomycetales strain isolated from a Macau mangrove ecosystem.</title>
        <authorList>
            <person name="Hu D."/>
        </authorList>
    </citation>
    <scope>NUCLEOTIDE SEQUENCE [LARGE SCALE GENOMIC DNA]</scope>
    <source>
        <strain evidence="4 5">2297</strain>
    </source>
</reference>
<dbReference type="PANTHER" id="PTHR42776:SF27">
    <property type="entry name" value="DIPEPTIDYL PEPTIDASE FAMILY MEMBER 6"/>
    <property type="match status" value="1"/>
</dbReference>
<dbReference type="GO" id="GO:0004252">
    <property type="term" value="F:serine-type endopeptidase activity"/>
    <property type="evidence" value="ECO:0007669"/>
    <property type="project" value="TreeGrafter"/>
</dbReference>
<dbReference type="SUPFAM" id="SSF69304">
    <property type="entry name" value="Tricorn protease N-terminal domain"/>
    <property type="match status" value="1"/>
</dbReference>
<evidence type="ECO:0000313" key="4">
    <source>
        <dbReference type="EMBL" id="RDD84352.1"/>
    </source>
</evidence>
<evidence type="ECO:0000256" key="1">
    <source>
        <dbReference type="ARBA" id="ARBA00022801"/>
    </source>
</evidence>